<protein>
    <submittedName>
        <fullName evidence="3">Uncharacterized protein</fullName>
    </submittedName>
</protein>
<evidence type="ECO:0000256" key="2">
    <source>
        <dbReference type="SAM" id="MobiDB-lite"/>
    </source>
</evidence>
<feature type="compositionally biased region" description="Acidic residues" evidence="2">
    <location>
        <begin position="127"/>
        <end position="142"/>
    </location>
</feature>
<evidence type="ECO:0000313" key="3">
    <source>
        <dbReference type="EMBL" id="KAK5702949.1"/>
    </source>
</evidence>
<comment type="caution">
    <text evidence="3">The sequence shown here is derived from an EMBL/GenBank/DDBJ whole genome shotgun (WGS) entry which is preliminary data.</text>
</comment>
<evidence type="ECO:0000256" key="1">
    <source>
        <dbReference type="SAM" id="Coils"/>
    </source>
</evidence>
<dbReference type="Proteomes" id="UP001310594">
    <property type="component" value="Unassembled WGS sequence"/>
</dbReference>
<accession>A0AAN7ZUV5</accession>
<proteinExistence type="predicted"/>
<evidence type="ECO:0000313" key="4">
    <source>
        <dbReference type="Proteomes" id="UP001310594"/>
    </source>
</evidence>
<dbReference type="EMBL" id="JAVRQU010000005">
    <property type="protein sequence ID" value="KAK5702949.1"/>
    <property type="molecule type" value="Genomic_DNA"/>
</dbReference>
<dbReference type="AlphaFoldDB" id="A0AAN7ZUV5"/>
<feature type="coiled-coil region" evidence="1">
    <location>
        <begin position="200"/>
        <end position="227"/>
    </location>
</feature>
<organism evidence="3 4">
    <name type="scientific">Elasticomyces elasticus</name>
    <dbReference type="NCBI Taxonomy" id="574655"/>
    <lineage>
        <taxon>Eukaryota</taxon>
        <taxon>Fungi</taxon>
        <taxon>Dikarya</taxon>
        <taxon>Ascomycota</taxon>
        <taxon>Pezizomycotina</taxon>
        <taxon>Dothideomycetes</taxon>
        <taxon>Dothideomycetidae</taxon>
        <taxon>Mycosphaerellales</taxon>
        <taxon>Teratosphaeriaceae</taxon>
        <taxon>Elasticomyces</taxon>
    </lineage>
</organism>
<gene>
    <name evidence="3" type="ORF">LTR97_003895</name>
</gene>
<reference evidence="3" key="1">
    <citation type="submission" date="2023-08" db="EMBL/GenBank/DDBJ databases">
        <title>Black Yeasts Isolated from many extreme environments.</title>
        <authorList>
            <person name="Coleine C."/>
            <person name="Stajich J.E."/>
            <person name="Selbmann L."/>
        </authorList>
    </citation>
    <scope>NUCLEOTIDE SEQUENCE</scope>
    <source>
        <strain evidence="3">CCFEE 5810</strain>
    </source>
</reference>
<name>A0AAN7ZUV5_9PEZI</name>
<feature type="region of interest" description="Disordered" evidence="2">
    <location>
        <begin position="116"/>
        <end position="170"/>
    </location>
</feature>
<keyword evidence="1" id="KW-0175">Coiled coil</keyword>
<sequence length="335" mass="37333">MNTPSSLLRFELAKQQVKPMSITNEVSLEAMLAENEHLKSVPAEKERYIDNPRVQLEMMSDSPEIEKFNAAMVASRLELTVERVKRDVEDAASCLMLEDDSDDNLSDGHFLRTRRQATSTSDLLSHDEDEGETNDDEDDDVCDGERAETNAGVGGEQQAESAASVELPHPPVENSEEVAAEQYMVLPELTAEPTMGDSTMDKCEAELEKLAKELENAAGDEDAVEEVLGRIRSSTLRSTSTARVVDRYLSSAGSIVDELQNLVGDLVGNGLHVEIRIFRAWQTMDHSAADVEDAVQEYQASYHEYMEDEVEDKSDLFIKAVIEIFLKRLEAELRT</sequence>